<feature type="coiled-coil region" evidence="1">
    <location>
        <begin position="307"/>
        <end position="355"/>
    </location>
</feature>
<reference evidence="3 4" key="1">
    <citation type="submission" date="2024-03" db="EMBL/GenBank/DDBJ databases">
        <title>The genome assembly and annotation of the cricket Gryllus longicercus Weissman &amp; Gray.</title>
        <authorList>
            <person name="Szrajer S."/>
            <person name="Gray D."/>
            <person name="Ylla G."/>
        </authorList>
    </citation>
    <scope>NUCLEOTIDE SEQUENCE [LARGE SCALE GENOMIC DNA]</scope>
    <source>
        <strain evidence="3">DAG 2021-001</strain>
        <tissue evidence="3">Whole body minus gut</tissue>
    </source>
</reference>
<evidence type="ECO:0000313" key="4">
    <source>
        <dbReference type="Proteomes" id="UP001378592"/>
    </source>
</evidence>
<name>A0AAN9VS18_9ORTH</name>
<keyword evidence="1" id="KW-0175">Coiled coil</keyword>
<dbReference type="EMBL" id="JAZDUA010000286">
    <property type="protein sequence ID" value="KAK7862233.1"/>
    <property type="molecule type" value="Genomic_DNA"/>
</dbReference>
<sequence>MSDPVVMDTNDLETEKTRENTAAEEENLPNLTPNVGEVEENMTHFTLEMDESFLVDESYMINEDFPGTSDEPYEFAEEKLDIDHGEFAEEMDYTEEIRPLEMHSSKASEQEVPSDNAVQARSTAQEAIISETEVQQSVPGSTQSVPVTSLPNVSKEPTYKMTAHISRVSQGMTGSASTSANALHSTSNLRQLYMLQKMMNMRQVGILQQRMNVPNLGTSNLRMMHNITGASQLSLNQQQMNFLRLGVPRLRGLPVGWVQNRMGSPRVHLQAQRSQLNLRFPQPDLLRVGMLQGARSIPPIHTQTSTLNKQQQLQQQQQQKLLQLELQQQQLQKQQQQLQLQLQQQQNQLQQQHQQQQPLMQQGQALQAQLNILRNIRAQSLTANTMPLGVPQGVNASPINISQNVAQGRASSGCSTSSQQRQLPPVTVQPAKLQPNVLNVQQRMNVNPLVPDISQLSVNTAHSAKSTTQLIGNRLQVRVPQIPSNILQLRAPQPGSMPHLQMQQLVAKAQQLARNVAQLNPSRPAANMLQVGTSQLSSNVPTVGIPQVVSNVPRLNIPSLGTNIPQILRNVQQLCLQQQATNTSQLHMPQLSGNISSLCVPQSPASNLSSFNVPLLTTNVPPLTLSQQSSSGPRLGIPLPPTSVPNLGLQAGMSNLTQINIHQSASNVSHLNLQPNVRPSAPQIGIPELLMNLPQASNVPQMRTTGSVLHLGERYQKTAAPRYERLQRLEVEEKRQILPRREEEPQDAGAQQKVTGVTQQQSGVLQQSLNSSQQSASAPQAVDGQKHIASQSEKEFLKGELEKKEAAILKRIQKRRVRQQLALLNLWKRYERYRVARGTYGMKRKKIQGKIKHPQKIFQKQHCKTSQLMKTSKSQ</sequence>
<evidence type="ECO:0000313" key="3">
    <source>
        <dbReference type="EMBL" id="KAK7862233.1"/>
    </source>
</evidence>
<feature type="compositionally biased region" description="Low complexity" evidence="2">
    <location>
        <begin position="750"/>
        <end position="782"/>
    </location>
</feature>
<comment type="caution">
    <text evidence="3">The sequence shown here is derived from an EMBL/GenBank/DDBJ whole genome shotgun (WGS) entry which is preliminary data.</text>
</comment>
<dbReference type="Proteomes" id="UP001378592">
    <property type="component" value="Unassembled WGS sequence"/>
</dbReference>
<accession>A0AAN9VS18</accession>
<keyword evidence="4" id="KW-1185">Reference proteome</keyword>
<protein>
    <submittedName>
        <fullName evidence="3">Uncharacterized protein</fullName>
    </submittedName>
</protein>
<feature type="region of interest" description="Disordered" evidence="2">
    <location>
        <begin position="734"/>
        <end position="788"/>
    </location>
</feature>
<feature type="compositionally biased region" description="Basic and acidic residues" evidence="2">
    <location>
        <begin position="734"/>
        <end position="743"/>
    </location>
</feature>
<organism evidence="3 4">
    <name type="scientific">Gryllus longicercus</name>
    <dbReference type="NCBI Taxonomy" id="2509291"/>
    <lineage>
        <taxon>Eukaryota</taxon>
        <taxon>Metazoa</taxon>
        <taxon>Ecdysozoa</taxon>
        <taxon>Arthropoda</taxon>
        <taxon>Hexapoda</taxon>
        <taxon>Insecta</taxon>
        <taxon>Pterygota</taxon>
        <taxon>Neoptera</taxon>
        <taxon>Polyneoptera</taxon>
        <taxon>Orthoptera</taxon>
        <taxon>Ensifera</taxon>
        <taxon>Gryllidea</taxon>
        <taxon>Grylloidea</taxon>
        <taxon>Gryllidae</taxon>
        <taxon>Gryllinae</taxon>
        <taxon>Gryllus</taxon>
    </lineage>
</organism>
<gene>
    <name evidence="3" type="ORF">R5R35_011127</name>
</gene>
<feature type="region of interest" description="Disordered" evidence="2">
    <location>
        <begin position="131"/>
        <end position="153"/>
    </location>
</feature>
<evidence type="ECO:0000256" key="2">
    <source>
        <dbReference type="SAM" id="MobiDB-lite"/>
    </source>
</evidence>
<evidence type="ECO:0000256" key="1">
    <source>
        <dbReference type="SAM" id="Coils"/>
    </source>
</evidence>
<proteinExistence type="predicted"/>
<feature type="compositionally biased region" description="Polar residues" evidence="2">
    <location>
        <begin position="132"/>
        <end position="152"/>
    </location>
</feature>
<feature type="region of interest" description="Disordered" evidence="2">
    <location>
        <begin position="1"/>
        <end position="36"/>
    </location>
</feature>
<dbReference type="AlphaFoldDB" id="A0AAN9VS18"/>